<evidence type="ECO:0000313" key="3">
    <source>
        <dbReference type="Proteomes" id="UP000004994"/>
    </source>
</evidence>
<proteinExistence type="predicted"/>
<organism evidence="2">
    <name type="scientific">Solanum lycopersicum</name>
    <name type="common">Tomato</name>
    <name type="synonym">Lycopersicon esculentum</name>
    <dbReference type="NCBI Taxonomy" id="4081"/>
    <lineage>
        <taxon>Eukaryota</taxon>
        <taxon>Viridiplantae</taxon>
        <taxon>Streptophyta</taxon>
        <taxon>Embryophyta</taxon>
        <taxon>Tracheophyta</taxon>
        <taxon>Spermatophyta</taxon>
        <taxon>Magnoliopsida</taxon>
        <taxon>eudicotyledons</taxon>
        <taxon>Gunneridae</taxon>
        <taxon>Pentapetalae</taxon>
        <taxon>asterids</taxon>
        <taxon>lamiids</taxon>
        <taxon>Solanales</taxon>
        <taxon>Solanaceae</taxon>
        <taxon>Solanoideae</taxon>
        <taxon>Solaneae</taxon>
        <taxon>Solanum</taxon>
        <taxon>Solanum subgen. Lycopersicon</taxon>
    </lineage>
</organism>
<feature type="region of interest" description="Disordered" evidence="1">
    <location>
        <begin position="82"/>
        <end position="104"/>
    </location>
</feature>
<feature type="compositionally biased region" description="Basic residues" evidence="1">
    <location>
        <begin position="90"/>
        <end position="101"/>
    </location>
</feature>
<protein>
    <submittedName>
        <fullName evidence="2">Uncharacterized protein</fullName>
    </submittedName>
</protein>
<sequence>MSIISPVNISDTIPLNTCLPYNPAPSHQPGSYSSMFSDHWFERDLFENKMSESNILKASETLVIENHHRCGSVHDGVGEVYEEKSEKQMKRASKGKSKSKSKTYVAKKVPTRNKDNHAVNKQTIISNLCLHIIFGGRVFDLDIIHKPGTDSVYDLVEIQSWSHLFKIKSHVLHEEESGMLPEVIGRVLSKFSL</sequence>
<evidence type="ECO:0000256" key="1">
    <source>
        <dbReference type="SAM" id="MobiDB-lite"/>
    </source>
</evidence>
<name>A0A3Q7EBQ8_SOLLC</name>
<evidence type="ECO:0000313" key="2">
    <source>
        <dbReference type="EnsemblPlants" id="Solyc01g014095.1.1"/>
    </source>
</evidence>
<dbReference type="Proteomes" id="UP000004994">
    <property type="component" value="Chromosome 1"/>
</dbReference>
<keyword evidence="3" id="KW-1185">Reference proteome</keyword>
<reference evidence="2" key="2">
    <citation type="submission" date="2019-01" db="UniProtKB">
        <authorList>
            <consortium name="EnsemblPlants"/>
        </authorList>
    </citation>
    <scope>IDENTIFICATION</scope>
    <source>
        <strain evidence="2">cv. Heinz 1706</strain>
    </source>
</reference>
<dbReference type="Gramene" id="Solyc01g014095.1.1">
    <property type="protein sequence ID" value="Solyc01g014095.1.1"/>
    <property type="gene ID" value="Solyc01g014095.1"/>
</dbReference>
<dbReference type="InParanoid" id="A0A3Q7EBQ8"/>
<reference evidence="2" key="1">
    <citation type="journal article" date="2012" name="Nature">
        <title>The tomato genome sequence provides insights into fleshy fruit evolution.</title>
        <authorList>
            <consortium name="Tomato Genome Consortium"/>
        </authorList>
    </citation>
    <scope>NUCLEOTIDE SEQUENCE [LARGE SCALE GENOMIC DNA]</scope>
    <source>
        <strain evidence="2">cv. Heinz 1706</strain>
    </source>
</reference>
<dbReference type="EnsemblPlants" id="Solyc01g014095.1.1">
    <property type="protein sequence ID" value="Solyc01g014095.1.1"/>
    <property type="gene ID" value="Solyc01g014095.1"/>
</dbReference>
<accession>A0A3Q7EBQ8</accession>
<dbReference type="AlphaFoldDB" id="A0A3Q7EBQ8"/>